<dbReference type="InterPro" id="IPR003439">
    <property type="entry name" value="ABC_transporter-like_ATP-bd"/>
</dbReference>
<keyword evidence="4" id="KW-0547">Nucleotide-binding</keyword>
<evidence type="ECO:0000256" key="1">
    <source>
        <dbReference type="ARBA" id="ARBA00004202"/>
    </source>
</evidence>
<dbReference type="PROSITE" id="PS50893">
    <property type="entry name" value="ABC_TRANSPORTER_2"/>
    <property type="match status" value="1"/>
</dbReference>
<gene>
    <name evidence="8" type="ORF">ACFQZV_11325</name>
</gene>
<dbReference type="PANTHER" id="PTHR42711:SF5">
    <property type="entry name" value="ABC TRANSPORTER ATP-BINDING PROTEIN NATA"/>
    <property type="match status" value="1"/>
</dbReference>
<dbReference type="GO" id="GO:0005524">
    <property type="term" value="F:ATP binding"/>
    <property type="evidence" value="ECO:0007669"/>
    <property type="project" value="UniProtKB-KW"/>
</dbReference>
<organism evidence="8 9">
    <name type="scientific">Microbacterium koreense</name>
    <dbReference type="NCBI Taxonomy" id="323761"/>
    <lineage>
        <taxon>Bacteria</taxon>
        <taxon>Bacillati</taxon>
        <taxon>Actinomycetota</taxon>
        <taxon>Actinomycetes</taxon>
        <taxon>Micrococcales</taxon>
        <taxon>Microbacteriaceae</taxon>
        <taxon>Microbacterium</taxon>
    </lineage>
</organism>
<sequence length="303" mass="33204">MVENLVKTYRAVRAVDDVSFEVSDGAAFAFLGSNGAGKSTTIACLTTLRAFDSGSVRVGGYDVRTAGEDVRRTIGVVFQDSLMDDALTVRENLRFRASLMHLDRVRTNARIAELSELIELDEFLDRPYGKLSGGQRRRADIARALIHEPRIVFLDEPTAGLDPASRIAVWRTIQTLRIQNGLTVFLTTHYMEETEEADDVCIVDAGRIVARGTPRQLRARYSRSILTVTSSDPAGLGDLARRDGLEVTTDGALVRLTVPDATVARTLLAAHGDSVRDFEFRHGRMDDVFLAVTGHPNDAEAAA</sequence>
<comment type="caution">
    <text evidence="8">The sequence shown here is derived from an EMBL/GenBank/DDBJ whole genome shotgun (WGS) entry which is preliminary data.</text>
</comment>
<evidence type="ECO:0000256" key="4">
    <source>
        <dbReference type="ARBA" id="ARBA00022741"/>
    </source>
</evidence>
<dbReference type="RefSeq" id="WP_378749582.1">
    <property type="nucleotide sequence ID" value="NZ_JBHSSV010000001.1"/>
</dbReference>
<dbReference type="InterPro" id="IPR027417">
    <property type="entry name" value="P-loop_NTPase"/>
</dbReference>
<dbReference type="PROSITE" id="PS00211">
    <property type="entry name" value="ABC_TRANSPORTER_1"/>
    <property type="match status" value="1"/>
</dbReference>
<feature type="domain" description="ABC transporter" evidence="7">
    <location>
        <begin position="1"/>
        <end position="230"/>
    </location>
</feature>
<keyword evidence="5 8" id="KW-0067">ATP-binding</keyword>
<dbReference type="Gene3D" id="3.40.50.300">
    <property type="entry name" value="P-loop containing nucleotide triphosphate hydrolases"/>
    <property type="match status" value="1"/>
</dbReference>
<name>A0ABW2ZT87_9MICO</name>
<evidence type="ECO:0000256" key="3">
    <source>
        <dbReference type="ARBA" id="ARBA00022448"/>
    </source>
</evidence>
<dbReference type="InterPro" id="IPR050763">
    <property type="entry name" value="ABC_transporter_ATP-binding"/>
</dbReference>
<keyword evidence="3" id="KW-0813">Transport</keyword>
<dbReference type="InterPro" id="IPR017871">
    <property type="entry name" value="ABC_transporter-like_CS"/>
</dbReference>
<evidence type="ECO:0000256" key="5">
    <source>
        <dbReference type="ARBA" id="ARBA00022840"/>
    </source>
</evidence>
<keyword evidence="6" id="KW-0046">Antibiotic resistance</keyword>
<comment type="similarity">
    <text evidence="2">Belongs to the ABC transporter superfamily.</text>
</comment>
<accession>A0ABW2ZT87</accession>
<dbReference type="PANTHER" id="PTHR42711">
    <property type="entry name" value="ABC TRANSPORTER ATP-BINDING PROTEIN"/>
    <property type="match status" value="1"/>
</dbReference>
<evidence type="ECO:0000256" key="2">
    <source>
        <dbReference type="ARBA" id="ARBA00005417"/>
    </source>
</evidence>
<proteinExistence type="inferred from homology"/>
<dbReference type="Proteomes" id="UP001597042">
    <property type="component" value="Unassembled WGS sequence"/>
</dbReference>
<evidence type="ECO:0000256" key="6">
    <source>
        <dbReference type="ARBA" id="ARBA00023251"/>
    </source>
</evidence>
<evidence type="ECO:0000313" key="9">
    <source>
        <dbReference type="Proteomes" id="UP001597042"/>
    </source>
</evidence>
<evidence type="ECO:0000313" key="8">
    <source>
        <dbReference type="EMBL" id="MFD0781881.1"/>
    </source>
</evidence>
<evidence type="ECO:0000259" key="7">
    <source>
        <dbReference type="PROSITE" id="PS50893"/>
    </source>
</evidence>
<keyword evidence="9" id="KW-1185">Reference proteome</keyword>
<dbReference type="SMART" id="SM00382">
    <property type="entry name" value="AAA"/>
    <property type="match status" value="1"/>
</dbReference>
<protein>
    <submittedName>
        <fullName evidence="8">ATP-binding cassette domain-containing protein</fullName>
    </submittedName>
</protein>
<reference evidence="9" key="1">
    <citation type="journal article" date="2019" name="Int. J. Syst. Evol. Microbiol.">
        <title>The Global Catalogue of Microorganisms (GCM) 10K type strain sequencing project: providing services to taxonomists for standard genome sequencing and annotation.</title>
        <authorList>
            <consortium name="The Broad Institute Genomics Platform"/>
            <consortium name="The Broad Institute Genome Sequencing Center for Infectious Disease"/>
            <person name="Wu L."/>
            <person name="Ma J."/>
        </authorList>
    </citation>
    <scope>NUCLEOTIDE SEQUENCE [LARGE SCALE GENOMIC DNA]</scope>
    <source>
        <strain evidence="9">CCUG 50754</strain>
    </source>
</reference>
<comment type="subcellular location">
    <subcellularLocation>
        <location evidence="1">Cell membrane</location>
        <topology evidence="1">Peripheral membrane protein</topology>
    </subcellularLocation>
</comment>
<dbReference type="EMBL" id="JBHTIM010000001">
    <property type="protein sequence ID" value="MFD0781881.1"/>
    <property type="molecule type" value="Genomic_DNA"/>
</dbReference>
<dbReference type="InterPro" id="IPR003593">
    <property type="entry name" value="AAA+_ATPase"/>
</dbReference>
<dbReference type="SUPFAM" id="SSF52540">
    <property type="entry name" value="P-loop containing nucleoside triphosphate hydrolases"/>
    <property type="match status" value="1"/>
</dbReference>
<dbReference type="Pfam" id="PF00005">
    <property type="entry name" value="ABC_tran"/>
    <property type="match status" value="1"/>
</dbReference>